<evidence type="ECO:0000256" key="5">
    <source>
        <dbReference type="ARBA" id="ARBA00023136"/>
    </source>
</evidence>
<evidence type="ECO:0000313" key="8">
    <source>
        <dbReference type="EMBL" id="MWR37530.1"/>
    </source>
</evidence>
<evidence type="ECO:0000256" key="6">
    <source>
        <dbReference type="SAM" id="Phobius"/>
    </source>
</evidence>
<dbReference type="RefSeq" id="WP_001403120.1">
    <property type="nucleotide sequence ID" value="NZ_CAJGGI010000017.1"/>
</dbReference>
<dbReference type="InterPro" id="IPR050833">
    <property type="entry name" value="Poly_Biosynth_Transport"/>
</dbReference>
<evidence type="ECO:0000313" key="7">
    <source>
        <dbReference type="EMBL" id="BAQ01359.1"/>
    </source>
</evidence>
<feature type="transmembrane region" description="Helical" evidence="6">
    <location>
        <begin position="305"/>
        <end position="329"/>
    </location>
</feature>
<evidence type="ECO:0000256" key="1">
    <source>
        <dbReference type="ARBA" id="ARBA00004651"/>
    </source>
</evidence>
<proteinExistence type="predicted"/>
<feature type="transmembrane region" description="Helical" evidence="6">
    <location>
        <begin position="83"/>
        <end position="111"/>
    </location>
</feature>
<dbReference type="EMBL" id="WTQT01000045">
    <property type="protein sequence ID" value="MWR37530.1"/>
    <property type="molecule type" value="Genomic_DNA"/>
</dbReference>
<keyword evidence="4 6" id="KW-1133">Transmembrane helix</keyword>
<evidence type="ECO:0000256" key="2">
    <source>
        <dbReference type="ARBA" id="ARBA00022475"/>
    </source>
</evidence>
<dbReference type="AlphaFoldDB" id="A0A0A8J4M3"/>
<dbReference type="EMBL" id="AB812039">
    <property type="protein sequence ID" value="BAQ01359.1"/>
    <property type="molecule type" value="Genomic_DNA"/>
</dbReference>
<dbReference type="GO" id="GO:0005886">
    <property type="term" value="C:plasma membrane"/>
    <property type="evidence" value="ECO:0007669"/>
    <property type="project" value="UniProtKB-SubCell"/>
</dbReference>
<feature type="transmembrane region" description="Helical" evidence="6">
    <location>
        <begin position="20"/>
        <end position="38"/>
    </location>
</feature>
<feature type="transmembrane region" description="Helical" evidence="6">
    <location>
        <begin position="371"/>
        <end position="390"/>
    </location>
</feature>
<sequence length="423" mass="47581">MSIISSFKNNIFLRNTMFNYIGMIWMGGGIIVLIPFYIKLLGPHGWGIVSACLSIQAMLLILDAGCSQIMPRDIAKTNTPENIFFAYFWIYIAVAFVGAVFLTSSAGWLAFRWFNAGHSSRELEFCIRLLAIQFLFQFANNLNIGFWNGTQKQFNTNLSQVCFFSCKHCVALISLMVNPEPIVYIVSFAVVTCIEFIFNFLWITRNNIDLKGLIDNNILIQLIDLVKENYIFSFGVIVGVFVSQLDKILLSHYVETQLYGVYVIVAQLGLSFLQLQYPLMKSLLPALSSQGEKSIFNVLSLKKMIIMLLVLAFPIGLTIIFSSDILYLWTRNHYIANHGGGALALICLSVLINIPYTFIYTNLVRLNAGGIILFSNIISALSMFILFHFMKGNNSISIGGMMWIAYASISFSIGGIFLLMRAR</sequence>
<evidence type="ECO:0000256" key="4">
    <source>
        <dbReference type="ARBA" id="ARBA00022989"/>
    </source>
</evidence>
<feature type="transmembrane region" description="Helical" evidence="6">
    <location>
        <begin position="182"/>
        <end position="204"/>
    </location>
</feature>
<keyword evidence="5 6" id="KW-0472">Membrane</keyword>
<dbReference type="PANTHER" id="PTHR30250:SF26">
    <property type="entry name" value="PSMA PROTEIN"/>
    <property type="match status" value="1"/>
</dbReference>
<reference evidence="7" key="1">
    <citation type="journal article" date="2014" name="DNA Res.">
        <title>A complete view of the genetic diversity of the Escherichia coli O-antigen biosynthesis gene cluster.</title>
        <authorList>
            <person name="Iguchi A."/>
            <person name="Iyoda S."/>
            <person name="Kikuchi T."/>
            <person name="Ogura Y."/>
            <person name="Katsura K."/>
            <person name="Ohnishi M."/>
            <person name="Hayashi T."/>
            <person name="Thomson N.R."/>
        </authorList>
    </citation>
    <scope>NUCLEOTIDE SEQUENCE</scope>
    <source>
        <strain evidence="7">H77</strain>
    </source>
</reference>
<keyword evidence="2" id="KW-1003">Cell membrane</keyword>
<feature type="transmembrane region" description="Helical" evidence="6">
    <location>
        <begin position="396"/>
        <end position="420"/>
    </location>
</feature>
<gene>
    <name evidence="7" type="primary">wzx</name>
    <name evidence="8" type="ORF">GP975_05445</name>
</gene>
<dbReference type="Proteomes" id="UP000460875">
    <property type="component" value="Unassembled WGS sequence"/>
</dbReference>
<accession>A0A0A8J4M3</accession>
<comment type="subcellular location">
    <subcellularLocation>
        <location evidence="1">Cell membrane</location>
        <topology evidence="1">Multi-pass membrane protein</topology>
    </subcellularLocation>
</comment>
<feature type="transmembrane region" description="Helical" evidence="6">
    <location>
        <begin position="341"/>
        <end position="359"/>
    </location>
</feature>
<dbReference type="PANTHER" id="PTHR30250">
    <property type="entry name" value="PST FAMILY PREDICTED COLANIC ACID TRANSPORTER"/>
    <property type="match status" value="1"/>
</dbReference>
<protein>
    <submittedName>
        <fullName evidence="7 8">O-antigen flippase</fullName>
    </submittedName>
</protein>
<reference evidence="8 9" key="2">
    <citation type="submission" date="2019-12" db="EMBL/GenBank/DDBJ databases">
        <title>Enteriobacteria Tanzani isolates_8377-8380.</title>
        <authorList>
            <person name="Subbiah M."/>
            <person name="Call D."/>
        </authorList>
    </citation>
    <scope>NUCLEOTIDE SEQUENCE [LARGE SCALE GENOMIC DNA]</scope>
    <source>
        <strain evidence="8 9">8379wE2</strain>
    </source>
</reference>
<organism evidence="7">
    <name type="scientific">Escherichia coli</name>
    <dbReference type="NCBI Taxonomy" id="562"/>
    <lineage>
        <taxon>Bacteria</taxon>
        <taxon>Pseudomonadati</taxon>
        <taxon>Pseudomonadota</taxon>
        <taxon>Gammaproteobacteria</taxon>
        <taxon>Enterobacterales</taxon>
        <taxon>Enterobacteriaceae</taxon>
        <taxon>Escherichia</taxon>
    </lineage>
</organism>
<name>A0A0A8J4M3_ECOLX</name>
<evidence type="ECO:0000313" key="9">
    <source>
        <dbReference type="Proteomes" id="UP000460875"/>
    </source>
</evidence>
<feature type="transmembrane region" description="Helical" evidence="6">
    <location>
        <begin position="44"/>
        <end position="62"/>
    </location>
</feature>
<evidence type="ECO:0000256" key="3">
    <source>
        <dbReference type="ARBA" id="ARBA00022692"/>
    </source>
</evidence>
<keyword evidence="3 6" id="KW-0812">Transmembrane</keyword>